<keyword evidence="1 4" id="KW-0349">Heme</keyword>
<comment type="similarity">
    <text evidence="4">Belongs to the heme oxygenase family.</text>
</comment>
<dbReference type="EMBL" id="JAVRJZ010000009">
    <property type="protein sequence ID" value="KAK2718385.1"/>
    <property type="molecule type" value="Genomic_DNA"/>
</dbReference>
<dbReference type="EMBL" id="JAVRJZ010000009">
    <property type="protein sequence ID" value="KAK2718386.1"/>
    <property type="molecule type" value="Genomic_DNA"/>
</dbReference>
<dbReference type="SUPFAM" id="SSF48613">
    <property type="entry name" value="Heme oxygenase-like"/>
    <property type="match status" value="1"/>
</dbReference>
<feature type="transmembrane region" description="Helical" evidence="7">
    <location>
        <begin position="226"/>
        <end position="243"/>
    </location>
</feature>
<evidence type="ECO:0000256" key="1">
    <source>
        <dbReference type="ARBA" id="ARBA00022617"/>
    </source>
</evidence>
<evidence type="ECO:0000256" key="3">
    <source>
        <dbReference type="ARBA" id="ARBA00023004"/>
    </source>
</evidence>
<accession>A0AA88HYQ3</accession>
<evidence type="ECO:0000313" key="9">
    <source>
        <dbReference type="Proteomes" id="UP001187531"/>
    </source>
</evidence>
<evidence type="ECO:0000256" key="4">
    <source>
        <dbReference type="PIRNR" id="PIRNR000343"/>
    </source>
</evidence>
<proteinExistence type="inferred from homology"/>
<keyword evidence="3 4" id="KW-0408">Iron</keyword>
<dbReference type="PRINTS" id="PR00088">
    <property type="entry name" value="HAEMOXYGNASE"/>
</dbReference>
<dbReference type="CDD" id="cd19165">
    <property type="entry name" value="HemeO"/>
    <property type="match status" value="1"/>
</dbReference>
<keyword evidence="7" id="KW-0472">Membrane</keyword>
<sequence length="249" mass="29232">MDNNEVPFTKQMRIATREIHDISDALINAKLGIAMTDDEVWKYGILYFYEVFKYMEEAMTRLEHTLVGDLDIPGIRRVSEFEKDIEYYFGAEWFRNEYRPTESVQEYIDHLAELEKDEPHLLMAFIYHMYMGLFSGGQILHKKRQIEAKLRLRTAQPGQGEAVTNFEGKNVSNIKREMTEMMNKIASQLDEVTRRKLIEESKNVFRMNNKMVKTIPGTTRVIVRKMVKFSLFVIPVIIGMVIAKNRYLA</sequence>
<evidence type="ECO:0000256" key="7">
    <source>
        <dbReference type="SAM" id="Phobius"/>
    </source>
</evidence>
<dbReference type="InterPro" id="IPR016084">
    <property type="entry name" value="Haem_Oase-like_multi-hlx"/>
</dbReference>
<gene>
    <name evidence="8" type="ORF">QYM36_005632</name>
</gene>
<keyword evidence="9" id="KW-1185">Reference proteome</keyword>
<organism evidence="8 9">
    <name type="scientific">Artemia franciscana</name>
    <name type="common">Brine shrimp</name>
    <name type="synonym">Artemia sanfranciscana</name>
    <dbReference type="NCBI Taxonomy" id="6661"/>
    <lineage>
        <taxon>Eukaryota</taxon>
        <taxon>Metazoa</taxon>
        <taxon>Ecdysozoa</taxon>
        <taxon>Arthropoda</taxon>
        <taxon>Crustacea</taxon>
        <taxon>Branchiopoda</taxon>
        <taxon>Anostraca</taxon>
        <taxon>Artemiidae</taxon>
        <taxon>Artemia</taxon>
    </lineage>
</organism>
<evidence type="ECO:0000256" key="2">
    <source>
        <dbReference type="ARBA" id="ARBA00022723"/>
    </source>
</evidence>
<dbReference type="InterPro" id="IPR016053">
    <property type="entry name" value="Haem_Oase-like"/>
</dbReference>
<evidence type="ECO:0000256" key="6">
    <source>
        <dbReference type="PIRSR" id="PIRSR000343-2"/>
    </source>
</evidence>
<feature type="binding site" evidence="5">
    <location>
        <position position="13"/>
    </location>
    <ligand>
        <name>heme b</name>
        <dbReference type="ChEBI" id="CHEBI:60344"/>
    </ligand>
</feature>
<reference evidence="8" key="1">
    <citation type="submission" date="2023-07" db="EMBL/GenBank/DDBJ databases">
        <title>Chromosome-level genome assembly of Artemia franciscana.</title>
        <authorList>
            <person name="Jo E."/>
        </authorList>
    </citation>
    <scope>NUCLEOTIDE SEQUENCE</scope>
    <source>
        <tissue evidence="8">Whole body</tissue>
    </source>
</reference>
<keyword evidence="7" id="KW-1133">Transmembrane helix</keyword>
<dbReference type="InterPro" id="IPR002051">
    <property type="entry name" value="Haem_Oase"/>
</dbReference>
<dbReference type="PIRSF" id="PIRSF000343">
    <property type="entry name" value="Haem_Oase"/>
    <property type="match status" value="1"/>
</dbReference>
<dbReference type="Proteomes" id="UP001187531">
    <property type="component" value="Unassembled WGS sequence"/>
</dbReference>
<comment type="caution">
    <text evidence="8">The sequence shown here is derived from an EMBL/GenBank/DDBJ whole genome shotgun (WGS) entry which is preliminary data.</text>
</comment>
<name>A0AA88HYQ3_ARTSF</name>
<keyword evidence="2 4" id="KW-0479">Metal-binding</keyword>
<keyword evidence="7" id="KW-0812">Transmembrane</keyword>
<comment type="catalytic activity">
    <reaction evidence="4">
        <text>heme b + 3 reduced [NADPH--hemoprotein reductase] + 3 O2 = biliverdin IXalpha + CO + Fe(2+) + 3 oxidized [NADPH--hemoprotein reductase] + 3 H2O + H(+)</text>
        <dbReference type="Rhea" id="RHEA:21764"/>
        <dbReference type="Rhea" id="RHEA-COMP:11964"/>
        <dbReference type="Rhea" id="RHEA-COMP:11965"/>
        <dbReference type="ChEBI" id="CHEBI:15377"/>
        <dbReference type="ChEBI" id="CHEBI:15378"/>
        <dbReference type="ChEBI" id="CHEBI:15379"/>
        <dbReference type="ChEBI" id="CHEBI:17245"/>
        <dbReference type="ChEBI" id="CHEBI:29033"/>
        <dbReference type="ChEBI" id="CHEBI:57618"/>
        <dbReference type="ChEBI" id="CHEBI:57991"/>
        <dbReference type="ChEBI" id="CHEBI:58210"/>
        <dbReference type="ChEBI" id="CHEBI:60344"/>
        <dbReference type="EC" id="1.14.14.18"/>
    </reaction>
</comment>
<dbReference type="GO" id="GO:0046872">
    <property type="term" value="F:metal ion binding"/>
    <property type="evidence" value="ECO:0007669"/>
    <property type="project" value="UniProtKB-UniRule"/>
</dbReference>
<dbReference type="PANTHER" id="PTHR10720:SF0">
    <property type="entry name" value="HEME OXYGENASE"/>
    <property type="match status" value="1"/>
</dbReference>
<dbReference type="AlphaFoldDB" id="A0AA88HYQ3"/>
<dbReference type="GO" id="GO:0006788">
    <property type="term" value="P:heme oxidation"/>
    <property type="evidence" value="ECO:0007669"/>
    <property type="project" value="UniProtKB-UniRule"/>
</dbReference>
<dbReference type="EC" id="1.14.14.18" evidence="4"/>
<protein>
    <recommendedName>
        <fullName evidence="4">Heme oxygenase</fullName>
        <ecNumber evidence="4">1.14.14.18</ecNumber>
    </recommendedName>
</protein>
<evidence type="ECO:0000256" key="5">
    <source>
        <dbReference type="PIRSR" id="PIRSR000343-1"/>
    </source>
</evidence>
<dbReference type="Gene3D" id="1.20.910.10">
    <property type="entry name" value="Heme oxygenase-like"/>
    <property type="match status" value="1"/>
</dbReference>
<evidence type="ECO:0000313" key="8">
    <source>
        <dbReference type="EMBL" id="KAK2718385.1"/>
    </source>
</evidence>
<dbReference type="GO" id="GO:0004392">
    <property type="term" value="F:heme oxygenase (decyclizing) activity"/>
    <property type="evidence" value="ECO:0007669"/>
    <property type="project" value="UniProtKB-UniRule"/>
</dbReference>
<dbReference type="PANTHER" id="PTHR10720">
    <property type="entry name" value="HEME OXYGENASE"/>
    <property type="match status" value="1"/>
</dbReference>
<feature type="binding site" evidence="5">
    <location>
        <position position="127"/>
    </location>
    <ligand>
        <name>heme b</name>
        <dbReference type="ChEBI" id="CHEBI:60344"/>
    </ligand>
</feature>
<feature type="binding site" description="axial binding residue" evidence="6">
    <location>
        <position position="20"/>
    </location>
    <ligand>
        <name>heme b</name>
        <dbReference type="ChEBI" id="CHEBI:60344"/>
    </ligand>
    <ligandPart>
        <name>Fe</name>
        <dbReference type="ChEBI" id="CHEBI:18248"/>
    </ligandPart>
</feature>
<dbReference type="Pfam" id="PF01126">
    <property type="entry name" value="Heme_oxygenase"/>
    <property type="match status" value="1"/>
</dbReference>